<dbReference type="KEGG" id="sbae:DSM104329_04324"/>
<gene>
    <name evidence="2" type="ORF">DSM104329_04324</name>
</gene>
<keyword evidence="1" id="KW-0472">Membrane</keyword>
<evidence type="ECO:0000313" key="2">
    <source>
        <dbReference type="EMBL" id="UGS37902.1"/>
    </source>
</evidence>
<protein>
    <submittedName>
        <fullName evidence="2">Uncharacterized protein</fullName>
    </submittedName>
</protein>
<dbReference type="EMBL" id="CP087164">
    <property type="protein sequence ID" value="UGS37902.1"/>
    <property type="molecule type" value="Genomic_DNA"/>
</dbReference>
<evidence type="ECO:0000256" key="1">
    <source>
        <dbReference type="SAM" id="Phobius"/>
    </source>
</evidence>
<dbReference type="AlphaFoldDB" id="A0A9E7C2R0"/>
<keyword evidence="1" id="KW-0812">Transmembrane</keyword>
<accession>A0A9E7C2R0</accession>
<organism evidence="2 3">
    <name type="scientific">Capillimicrobium parvum</name>
    <dbReference type="NCBI Taxonomy" id="2884022"/>
    <lineage>
        <taxon>Bacteria</taxon>
        <taxon>Bacillati</taxon>
        <taxon>Actinomycetota</taxon>
        <taxon>Thermoleophilia</taxon>
        <taxon>Solirubrobacterales</taxon>
        <taxon>Capillimicrobiaceae</taxon>
        <taxon>Capillimicrobium</taxon>
    </lineage>
</organism>
<name>A0A9E7C2R0_9ACTN</name>
<evidence type="ECO:0000313" key="3">
    <source>
        <dbReference type="Proteomes" id="UP001162834"/>
    </source>
</evidence>
<keyword evidence="1" id="KW-1133">Transmembrane helix</keyword>
<reference evidence="2" key="1">
    <citation type="journal article" date="2022" name="Int. J. Syst. Evol. Microbiol.">
        <title>Pseudomonas aegrilactucae sp. nov. and Pseudomonas morbosilactucae sp. nov., pathogens causing bacterial rot of lettuce in Japan.</title>
        <authorList>
            <person name="Sawada H."/>
            <person name="Fujikawa T."/>
            <person name="Satou M."/>
        </authorList>
    </citation>
    <scope>NUCLEOTIDE SEQUENCE</scope>
    <source>
        <strain evidence="2">0166_1</strain>
    </source>
</reference>
<proteinExistence type="predicted"/>
<sequence length="130" mass="13901">MVGMPTWLLILIIVVGALIVLFLVGGAIAVSRRNAASGGRLLRELAGANEALARARAEDRGWDRDTIDAAARTAHLARRPSAQITALHLVQVVDRPGTEHDEARVRITDDAGVHDVLLGRAGDAWVERTG</sequence>
<dbReference type="Proteomes" id="UP001162834">
    <property type="component" value="Chromosome"/>
</dbReference>
<keyword evidence="3" id="KW-1185">Reference proteome</keyword>
<feature type="transmembrane region" description="Helical" evidence="1">
    <location>
        <begin position="6"/>
        <end position="30"/>
    </location>
</feature>